<dbReference type="AlphaFoldDB" id="A0A7C3WMB6"/>
<dbReference type="EMBL" id="DTGA01000097">
    <property type="protein sequence ID" value="HGB31065.1"/>
    <property type="molecule type" value="Genomic_DNA"/>
</dbReference>
<accession>A0A7C3WMB6</accession>
<organism evidence="1">
    <name type="scientific">Dictyoglomus turgidum</name>
    <dbReference type="NCBI Taxonomy" id="513050"/>
    <lineage>
        <taxon>Bacteria</taxon>
        <taxon>Pseudomonadati</taxon>
        <taxon>Dictyoglomota</taxon>
        <taxon>Dictyoglomia</taxon>
        <taxon>Dictyoglomales</taxon>
        <taxon>Dictyoglomaceae</taxon>
        <taxon>Dictyoglomus</taxon>
    </lineage>
</organism>
<gene>
    <name evidence="1" type="ORF">ENV35_04230</name>
</gene>
<protein>
    <submittedName>
        <fullName evidence="1">Uncharacterized protein</fullName>
    </submittedName>
</protein>
<name>A0A7C3WMB6_9BACT</name>
<reference evidence="1" key="1">
    <citation type="journal article" date="2020" name="mSystems">
        <title>Genome- and Community-Level Interaction Insights into Carbon Utilization and Element Cycling Functions of Hydrothermarchaeota in Hydrothermal Sediment.</title>
        <authorList>
            <person name="Zhou Z."/>
            <person name="Liu Y."/>
            <person name="Xu W."/>
            <person name="Pan J."/>
            <person name="Luo Z.H."/>
            <person name="Li M."/>
        </authorList>
    </citation>
    <scope>NUCLEOTIDE SEQUENCE [LARGE SCALE GENOMIC DNA]</scope>
    <source>
        <strain evidence="1">SpSt-751</strain>
    </source>
</reference>
<comment type="caution">
    <text evidence="1">The sequence shown here is derived from an EMBL/GenBank/DDBJ whole genome shotgun (WGS) entry which is preliminary data.</text>
</comment>
<sequence>MTDKPEIDFGHFSYKVTSERADTPEPKICPVCNLSIEIPGEYYISVYDSMAGKTIYYHYLCYTKNLGYSEIITYR</sequence>
<evidence type="ECO:0000313" key="1">
    <source>
        <dbReference type="EMBL" id="HGB31065.1"/>
    </source>
</evidence>
<proteinExistence type="predicted"/>